<sequence length="394" mass="44000">MSEMISVKLLNQYHTRSFAHEPDHFGDGDHDVGREPFLDDVPQPPLAELGYETVNQLDLGDIGSLTGPQLSAVNAEPVLPVHFKENGIEDEFLIKGKPAIDQQLIGGNWMDPVDSKASKQSITEPQDDLNEAKASLDTGDRSIAPTTSTMTVTTTRTVQSSTITVRKVRRKVRRKLYTTSSPSTVETERPLPSYPLNATPEPASTTSTSSIKPTAQPKIDITKLNLQHLEDEFLAYPTFGRMHPSRIVARLRPRSMKRSTDPVPASRAPASGTCSCRQSRKRRARKINYSYDVGGEDDDENELNDSGPGYEYGDYNELRRSPADVAHLFPVVSHLLAQEENGENSMERAQVVHGALERLMGIVTIFSHVDELIQRRTKKSIRRLARLYESDEMY</sequence>
<evidence type="ECO:0000313" key="3">
    <source>
        <dbReference type="Proteomes" id="UP000069272"/>
    </source>
</evidence>
<proteinExistence type="predicted"/>
<feature type="region of interest" description="Disordered" evidence="1">
    <location>
        <begin position="254"/>
        <end position="279"/>
    </location>
</feature>
<name>A0A182FQV2_ANOAL</name>
<accession>A0A182FQV2</accession>
<protein>
    <submittedName>
        <fullName evidence="2">Uncharacterized protein</fullName>
    </submittedName>
</protein>
<evidence type="ECO:0000313" key="2">
    <source>
        <dbReference type="EnsemblMetazoa" id="AALB008923-PA"/>
    </source>
</evidence>
<keyword evidence="3" id="KW-1185">Reference proteome</keyword>
<dbReference type="EnsemblMetazoa" id="AALB008923-RA">
    <property type="protein sequence ID" value="AALB008923-PA"/>
    <property type="gene ID" value="AALB008923"/>
</dbReference>
<reference evidence="2" key="2">
    <citation type="submission" date="2022-08" db="UniProtKB">
        <authorList>
            <consortium name="EnsemblMetazoa"/>
        </authorList>
    </citation>
    <scope>IDENTIFICATION</scope>
    <source>
        <strain evidence="2">STECLA/ALBI9_A</strain>
    </source>
</reference>
<organism evidence="2 3">
    <name type="scientific">Anopheles albimanus</name>
    <name type="common">New world malaria mosquito</name>
    <dbReference type="NCBI Taxonomy" id="7167"/>
    <lineage>
        <taxon>Eukaryota</taxon>
        <taxon>Metazoa</taxon>
        <taxon>Ecdysozoa</taxon>
        <taxon>Arthropoda</taxon>
        <taxon>Hexapoda</taxon>
        <taxon>Insecta</taxon>
        <taxon>Pterygota</taxon>
        <taxon>Neoptera</taxon>
        <taxon>Endopterygota</taxon>
        <taxon>Diptera</taxon>
        <taxon>Nematocera</taxon>
        <taxon>Culicoidea</taxon>
        <taxon>Culicidae</taxon>
        <taxon>Anophelinae</taxon>
        <taxon>Anopheles</taxon>
    </lineage>
</organism>
<feature type="region of interest" description="Disordered" evidence="1">
    <location>
        <begin position="176"/>
        <end position="213"/>
    </location>
</feature>
<reference evidence="2 3" key="1">
    <citation type="journal article" date="2017" name="G3 (Bethesda)">
        <title>The Physical Genome Mapping of Anopheles albimanus Corrected Scaffold Misassemblies and Identified Interarm Rearrangements in Genus Anopheles.</title>
        <authorList>
            <person name="Artemov G.N."/>
            <person name="Peery A.N."/>
            <person name="Jiang X."/>
            <person name="Tu Z."/>
            <person name="Stegniy V.N."/>
            <person name="Sharakhova M.V."/>
            <person name="Sharakhov I.V."/>
        </authorList>
    </citation>
    <scope>NUCLEOTIDE SEQUENCE [LARGE SCALE GENOMIC DNA]</scope>
    <source>
        <strain evidence="2 3">ALBI9_A</strain>
    </source>
</reference>
<dbReference type="AlphaFoldDB" id="A0A182FQV2"/>
<dbReference type="VEuPathDB" id="VectorBase:AALB008923"/>
<evidence type="ECO:0000256" key="1">
    <source>
        <dbReference type="SAM" id="MobiDB-lite"/>
    </source>
</evidence>
<dbReference type="Proteomes" id="UP000069272">
    <property type="component" value="Chromosome 2R"/>
</dbReference>